<evidence type="ECO:0000313" key="4">
    <source>
        <dbReference type="Proteomes" id="UP000475862"/>
    </source>
</evidence>
<dbReference type="GO" id="GO:0000423">
    <property type="term" value="P:mitophagy"/>
    <property type="evidence" value="ECO:0007669"/>
    <property type="project" value="UniProtKB-ARBA"/>
</dbReference>
<dbReference type="InterPro" id="IPR051557">
    <property type="entry name" value="NipSnap_domain"/>
</dbReference>
<dbReference type="Proteomes" id="UP000475862">
    <property type="component" value="Unassembled WGS sequence"/>
</dbReference>
<name>A0A6G0T2Y4_APHGL</name>
<dbReference type="GO" id="GO:0005739">
    <property type="term" value="C:mitochondrion"/>
    <property type="evidence" value="ECO:0007669"/>
    <property type="project" value="TreeGrafter"/>
</dbReference>
<dbReference type="InterPro" id="IPR012577">
    <property type="entry name" value="NIPSNAP"/>
</dbReference>
<reference evidence="3 4" key="1">
    <citation type="submission" date="2019-08" db="EMBL/GenBank/DDBJ databases">
        <title>The genome of the soybean aphid Biotype 1, its phylome, world population structure and adaptation to the North American continent.</title>
        <authorList>
            <person name="Giordano R."/>
            <person name="Donthu R.K."/>
            <person name="Hernandez A.G."/>
            <person name="Wright C.L."/>
            <person name="Zimin A.V."/>
        </authorList>
    </citation>
    <scope>NUCLEOTIDE SEQUENCE [LARGE SCALE GENOMIC DNA]</scope>
    <source>
        <tissue evidence="3">Whole aphids</tissue>
    </source>
</reference>
<protein>
    <recommendedName>
        <fullName evidence="2">NIPSNAP domain-containing protein</fullName>
    </recommendedName>
</protein>
<dbReference type="Gene3D" id="3.30.70.100">
    <property type="match status" value="2"/>
</dbReference>
<dbReference type="Pfam" id="PF07978">
    <property type="entry name" value="NIPSNAP"/>
    <property type="match status" value="2"/>
</dbReference>
<dbReference type="SUPFAM" id="SSF54909">
    <property type="entry name" value="Dimeric alpha+beta barrel"/>
    <property type="match status" value="2"/>
</dbReference>
<dbReference type="PANTHER" id="PTHR21017:SF17">
    <property type="entry name" value="PROTEIN NIPSNAP"/>
    <property type="match status" value="1"/>
</dbReference>
<feature type="domain" description="NIPSNAP" evidence="2">
    <location>
        <begin position="163"/>
        <end position="195"/>
    </location>
</feature>
<dbReference type="EMBL" id="VYZN01000065">
    <property type="protein sequence ID" value="KAE9525010.1"/>
    <property type="molecule type" value="Genomic_DNA"/>
</dbReference>
<dbReference type="AlphaFoldDB" id="A0A6G0T2Y4"/>
<proteinExistence type="inferred from homology"/>
<evidence type="ECO:0000259" key="2">
    <source>
        <dbReference type="Pfam" id="PF07978"/>
    </source>
</evidence>
<dbReference type="OrthoDB" id="10262843at2759"/>
<sequence>MFNSILKQCTLSCTKQITVPLQFRCLSFNTASLKDNKELENNNNEGWLKKLLVRRIEPTKEQHSRMLSDKEVVKLCQKIPNLKYELIGSWSVRVGDLDQYVHLWKHQGGYAEIDKTNNILLQNQEYAKLRNQCGQFLRSRHLQYLLAFSFWPSIELKSGSNIYEIRSYSLKPGTMIEWGNNWARAINHRRSNDEPFAGYKNLEVRTQTREAAWMSPGWDECVAYTVPLIKEMQSKILHPTPFSPTQLAYFTNCKLIKYDQN</sequence>
<keyword evidence="4" id="KW-1185">Reference proteome</keyword>
<gene>
    <name evidence="3" type="ORF">AGLY_015060</name>
</gene>
<evidence type="ECO:0000313" key="3">
    <source>
        <dbReference type="EMBL" id="KAE9525010.1"/>
    </source>
</evidence>
<dbReference type="PANTHER" id="PTHR21017">
    <property type="entry name" value="NIPSNAP-RELATED"/>
    <property type="match status" value="1"/>
</dbReference>
<evidence type="ECO:0000256" key="1">
    <source>
        <dbReference type="ARBA" id="ARBA00005291"/>
    </source>
</evidence>
<organism evidence="3 4">
    <name type="scientific">Aphis glycines</name>
    <name type="common">Soybean aphid</name>
    <dbReference type="NCBI Taxonomy" id="307491"/>
    <lineage>
        <taxon>Eukaryota</taxon>
        <taxon>Metazoa</taxon>
        <taxon>Ecdysozoa</taxon>
        <taxon>Arthropoda</taxon>
        <taxon>Hexapoda</taxon>
        <taxon>Insecta</taxon>
        <taxon>Pterygota</taxon>
        <taxon>Neoptera</taxon>
        <taxon>Paraneoptera</taxon>
        <taxon>Hemiptera</taxon>
        <taxon>Sternorrhyncha</taxon>
        <taxon>Aphidomorpha</taxon>
        <taxon>Aphidoidea</taxon>
        <taxon>Aphididae</taxon>
        <taxon>Aphidini</taxon>
        <taxon>Aphis</taxon>
        <taxon>Aphis</taxon>
    </lineage>
</organism>
<dbReference type="InterPro" id="IPR011008">
    <property type="entry name" value="Dimeric_a/b-barrel"/>
</dbReference>
<comment type="similarity">
    <text evidence="1">Belongs to the NipSnap family.</text>
</comment>
<comment type="caution">
    <text evidence="3">The sequence shown here is derived from an EMBL/GenBank/DDBJ whole genome shotgun (WGS) entry which is preliminary data.</text>
</comment>
<accession>A0A6G0T2Y4</accession>
<feature type="domain" description="NIPSNAP" evidence="2">
    <location>
        <begin position="198"/>
        <end position="244"/>
    </location>
</feature>